<dbReference type="SUPFAM" id="SSF55856">
    <property type="entry name" value="Cytochrome b5-like heme/steroid binding domain"/>
    <property type="match status" value="1"/>
</dbReference>
<dbReference type="OrthoDB" id="547796at2759"/>
<dbReference type="InterPro" id="IPR001199">
    <property type="entry name" value="Cyt_B5-like_heme/steroid-bd"/>
</dbReference>
<evidence type="ECO:0000259" key="4">
    <source>
        <dbReference type="SMART" id="SM01117"/>
    </source>
</evidence>
<dbReference type="Proteomes" id="UP000291116">
    <property type="component" value="Unassembled WGS sequence"/>
</dbReference>
<dbReference type="EMBL" id="CAACVS010000042">
    <property type="protein sequence ID" value="VEU34882.1"/>
    <property type="molecule type" value="Genomic_DNA"/>
</dbReference>
<comment type="similarity">
    <text evidence="1">Belongs to the cytochrome b5 family. MAPR subfamily.</text>
</comment>
<dbReference type="SMART" id="SM01117">
    <property type="entry name" value="Cyt-b5"/>
    <property type="match status" value="1"/>
</dbReference>
<proteinExistence type="inferred from homology"/>
<feature type="chain" id="PRO_5019586916" description="Cytochrome b5 heme-binding domain-containing protein" evidence="3">
    <location>
        <begin position="24"/>
        <end position="266"/>
    </location>
</feature>
<feature type="region of interest" description="Disordered" evidence="2">
    <location>
        <begin position="79"/>
        <end position="101"/>
    </location>
</feature>
<feature type="compositionally biased region" description="Acidic residues" evidence="2">
    <location>
        <begin position="215"/>
        <end position="242"/>
    </location>
</feature>
<evidence type="ECO:0000313" key="5">
    <source>
        <dbReference type="EMBL" id="VEU34882.1"/>
    </source>
</evidence>
<dbReference type="InterPro" id="IPR036400">
    <property type="entry name" value="Cyt_B5-like_heme/steroid_sf"/>
</dbReference>
<name>A0A448YYK3_9STRA</name>
<feature type="domain" description="Cytochrome b5 heme-binding" evidence="4">
    <location>
        <begin position="105"/>
        <end position="203"/>
    </location>
</feature>
<reference evidence="5 6" key="1">
    <citation type="submission" date="2019-01" db="EMBL/GenBank/DDBJ databases">
        <authorList>
            <person name="Ferrante I. M."/>
        </authorList>
    </citation>
    <scope>NUCLEOTIDE SEQUENCE [LARGE SCALE GENOMIC DNA]</scope>
    <source>
        <strain evidence="5 6">B856</strain>
    </source>
</reference>
<dbReference type="Pfam" id="PF00173">
    <property type="entry name" value="Cyt-b5"/>
    <property type="match status" value="1"/>
</dbReference>
<keyword evidence="6" id="KW-1185">Reference proteome</keyword>
<dbReference type="GO" id="GO:0016020">
    <property type="term" value="C:membrane"/>
    <property type="evidence" value="ECO:0007669"/>
    <property type="project" value="TreeGrafter"/>
</dbReference>
<sequence length="266" mass="30009">MFARLLLIVGIPILSITIGVTQRESINVFLMGFFRDLGRIKANQRRHKQTSNAMVDPDQAKYTSWDILLGRDDPLEGIDFSGNAGSHDSPADSDSDNGSASDTTFTLKELEEFGNGRNGNPIYLSVFGRVYDVSKGTKFYGPDANYNMFAGKDVTRALCLGRKEAEFLVRSTEGLDEKQIEEGKRWLSFFELHDTYRFVGSLETLDSEAWLDALLDEDEDEDDDDDDDYDDERDGEEDDDSIEGDRKGEDDDDDDDDDGFQQRIKA</sequence>
<feature type="region of interest" description="Disordered" evidence="2">
    <location>
        <begin position="215"/>
        <end position="266"/>
    </location>
</feature>
<dbReference type="InterPro" id="IPR050577">
    <property type="entry name" value="MAPR/NEUFC/NENF-like"/>
</dbReference>
<evidence type="ECO:0000256" key="3">
    <source>
        <dbReference type="SAM" id="SignalP"/>
    </source>
</evidence>
<dbReference type="PANTHER" id="PTHR10281">
    <property type="entry name" value="MEMBRANE-ASSOCIATED PROGESTERONE RECEPTOR COMPONENT-RELATED"/>
    <property type="match status" value="1"/>
</dbReference>
<gene>
    <name evidence="5" type="ORF">PSNMU_V1.4_AUG-EV-PASAV3_0016020</name>
</gene>
<organism evidence="5 6">
    <name type="scientific">Pseudo-nitzschia multistriata</name>
    <dbReference type="NCBI Taxonomy" id="183589"/>
    <lineage>
        <taxon>Eukaryota</taxon>
        <taxon>Sar</taxon>
        <taxon>Stramenopiles</taxon>
        <taxon>Ochrophyta</taxon>
        <taxon>Bacillariophyta</taxon>
        <taxon>Bacillariophyceae</taxon>
        <taxon>Bacillariophycidae</taxon>
        <taxon>Bacillariales</taxon>
        <taxon>Bacillariaceae</taxon>
        <taxon>Pseudo-nitzschia</taxon>
    </lineage>
</organism>
<feature type="compositionally biased region" description="Acidic residues" evidence="2">
    <location>
        <begin position="250"/>
        <end position="259"/>
    </location>
</feature>
<keyword evidence="3" id="KW-0732">Signal</keyword>
<dbReference type="PANTHER" id="PTHR10281:SF76">
    <property type="entry name" value="CALCUTTA CUP-RELATED"/>
    <property type="match status" value="1"/>
</dbReference>
<accession>A0A448YYK3</accession>
<dbReference type="Gene3D" id="3.10.120.10">
    <property type="entry name" value="Cytochrome b5-like heme/steroid binding domain"/>
    <property type="match status" value="1"/>
</dbReference>
<dbReference type="AlphaFoldDB" id="A0A448YYK3"/>
<dbReference type="GO" id="GO:0012505">
    <property type="term" value="C:endomembrane system"/>
    <property type="evidence" value="ECO:0007669"/>
    <property type="project" value="TreeGrafter"/>
</dbReference>
<protein>
    <recommendedName>
        <fullName evidence="4">Cytochrome b5 heme-binding domain-containing protein</fullName>
    </recommendedName>
</protein>
<evidence type="ECO:0000256" key="2">
    <source>
        <dbReference type="SAM" id="MobiDB-lite"/>
    </source>
</evidence>
<evidence type="ECO:0000313" key="6">
    <source>
        <dbReference type="Proteomes" id="UP000291116"/>
    </source>
</evidence>
<feature type="signal peptide" evidence="3">
    <location>
        <begin position="1"/>
        <end position="23"/>
    </location>
</feature>
<evidence type="ECO:0000256" key="1">
    <source>
        <dbReference type="ARBA" id="ARBA00038357"/>
    </source>
</evidence>